<dbReference type="RefSeq" id="WP_186853336.1">
    <property type="nucleotide sequence ID" value="NZ_JACOPO010000010.1"/>
</dbReference>
<keyword evidence="2" id="KW-0255">Endonuclease</keyword>
<name>A0A8J6JAP9_9FIRM</name>
<keyword evidence="2" id="KW-0378">Hydrolase</keyword>
<dbReference type="EMBL" id="JACOPO010000010">
    <property type="protein sequence ID" value="MBC5723615.1"/>
    <property type="molecule type" value="Genomic_DNA"/>
</dbReference>
<feature type="domain" description="HNH nuclease" evidence="1">
    <location>
        <begin position="24"/>
        <end position="67"/>
    </location>
</feature>
<dbReference type="Pfam" id="PF13391">
    <property type="entry name" value="HNH_2"/>
    <property type="match status" value="1"/>
</dbReference>
<evidence type="ECO:0000259" key="1">
    <source>
        <dbReference type="Pfam" id="PF13391"/>
    </source>
</evidence>
<accession>A0A8J6JAP9</accession>
<dbReference type="CDD" id="cd00085">
    <property type="entry name" value="HNHc"/>
    <property type="match status" value="1"/>
</dbReference>
<evidence type="ECO:0000313" key="3">
    <source>
        <dbReference type="Proteomes" id="UP000628736"/>
    </source>
</evidence>
<gene>
    <name evidence="2" type="ORF">H8S11_12430</name>
</gene>
<reference evidence="2" key="1">
    <citation type="submission" date="2020-08" db="EMBL/GenBank/DDBJ databases">
        <title>Genome public.</title>
        <authorList>
            <person name="Liu C."/>
            <person name="Sun Q."/>
        </authorList>
    </citation>
    <scope>NUCLEOTIDE SEQUENCE</scope>
    <source>
        <strain evidence="2">NSJ-23</strain>
    </source>
</reference>
<dbReference type="InterPro" id="IPR003615">
    <property type="entry name" value="HNH_nuc"/>
</dbReference>
<sequence>MTDIPARVKAAVAARDCTHGPATCILCGAPGGPHCHVVRRSQGGMGVVENIVTLCGPCHYAFDEGLFMDRLRPLGFHSQADIRAYIINYLRGFYPDWTEEKVRYHKWG</sequence>
<keyword evidence="3" id="KW-1185">Reference proteome</keyword>
<protein>
    <submittedName>
        <fullName evidence="2">HNH endonuclease</fullName>
    </submittedName>
</protein>
<dbReference type="GO" id="GO:0004519">
    <property type="term" value="F:endonuclease activity"/>
    <property type="evidence" value="ECO:0007669"/>
    <property type="project" value="UniProtKB-KW"/>
</dbReference>
<dbReference type="Proteomes" id="UP000628736">
    <property type="component" value="Unassembled WGS sequence"/>
</dbReference>
<evidence type="ECO:0000313" key="2">
    <source>
        <dbReference type="EMBL" id="MBC5723615.1"/>
    </source>
</evidence>
<dbReference type="AlphaFoldDB" id="A0A8J6JAP9"/>
<keyword evidence="2" id="KW-0540">Nuclease</keyword>
<organism evidence="2 3">
    <name type="scientific">Flintibacter hominis</name>
    <dbReference type="NCBI Taxonomy" id="2763048"/>
    <lineage>
        <taxon>Bacteria</taxon>
        <taxon>Bacillati</taxon>
        <taxon>Bacillota</taxon>
        <taxon>Clostridia</taxon>
        <taxon>Eubacteriales</taxon>
        <taxon>Flintibacter</taxon>
    </lineage>
</organism>
<proteinExistence type="predicted"/>
<comment type="caution">
    <text evidence="2">The sequence shown here is derived from an EMBL/GenBank/DDBJ whole genome shotgun (WGS) entry which is preliminary data.</text>
</comment>